<dbReference type="Pfam" id="PF00583">
    <property type="entry name" value="Acetyltransf_1"/>
    <property type="match status" value="1"/>
</dbReference>
<dbReference type="InterPro" id="IPR025289">
    <property type="entry name" value="DUF4081"/>
</dbReference>
<organism evidence="2 3">
    <name type="scientific">Demequina mangrovi</name>
    <dbReference type="NCBI Taxonomy" id="1043493"/>
    <lineage>
        <taxon>Bacteria</taxon>
        <taxon>Bacillati</taxon>
        <taxon>Actinomycetota</taxon>
        <taxon>Actinomycetes</taxon>
        <taxon>Micrococcales</taxon>
        <taxon>Demequinaceae</taxon>
        <taxon>Demequina</taxon>
    </lineage>
</organism>
<gene>
    <name evidence="2" type="ORF">SAMN05421637_1990</name>
</gene>
<evidence type="ECO:0000313" key="3">
    <source>
        <dbReference type="Proteomes" id="UP000183315"/>
    </source>
</evidence>
<keyword evidence="3" id="KW-1185">Reference proteome</keyword>
<dbReference type="Proteomes" id="UP000183315">
    <property type="component" value="Unassembled WGS sequence"/>
</dbReference>
<evidence type="ECO:0000313" key="2">
    <source>
        <dbReference type="EMBL" id="SEJ49041.1"/>
    </source>
</evidence>
<dbReference type="GO" id="GO:0016747">
    <property type="term" value="F:acyltransferase activity, transferring groups other than amino-acyl groups"/>
    <property type="evidence" value="ECO:0007669"/>
    <property type="project" value="InterPro"/>
</dbReference>
<dbReference type="STRING" id="1043493.SAMN05421637_1990"/>
<dbReference type="Pfam" id="PF13312">
    <property type="entry name" value="DUF4081"/>
    <property type="match status" value="1"/>
</dbReference>
<dbReference type="Gene3D" id="3.40.630.30">
    <property type="match status" value="1"/>
</dbReference>
<dbReference type="RefSeq" id="WP_042215404.1">
    <property type="nucleotide sequence ID" value="NZ_BBLU01000010.1"/>
</dbReference>
<accession>A0A1H6Z6K5</accession>
<dbReference type="InterPro" id="IPR000182">
    <property type="entry name" value="GNAT_dom"/>
</dbReference>
<reference evidence="3" key="1">
    <citation type="submission" date="2016-10" db="EMBL/GenBank/DDBJ databases">
        <authorList>
            <person name="Varghese N."/>
        </authorList>
    </citation>
    <scope>NUCLEOTIDE SEQUENCE [LARGE SCALE GENOMIC DNA]</scope>
    <source>
        <strain evidence="3">DSM 24868</strain>
    </source>
</reference>
<dbReference type="PROSITE" id="PS51186">
    <property type="entry name" value="GNAT"/>
    <property type="match status" value="1"/>
</dbReference>
<dbReference type="EMBL" id="FNZI01000004">
    <property type="protein sequence ID" value="SEJ49041.1"/>
    <property type="molecule type" value="Genomic_DNA"/>
</dbReference>
<dbReference type="PANTHER" id="PTHR43072">
    <property type="entry name" value="N-ACETYLTRANSFERASE"/>
    <property type="match status" value="1"/>
</dbReference>
<proteinExistence type="predicted"/>
<dbReference type="AlphaFoldDB" id="A0A1H6Z6K5"/>
<feature type="domain" description="N-acetyltransferase" evidence="1">
    <location>
        <begin position="162"/>
        <end position="304"/>
    </location>
</feature>
<name>A0A1H6Z6K5_9MICO</name>
<dbReference type="OrthoDB" id="9803233at2"/>
<protein>
    <recommendedName>
        <fullName evidence="1">N-acetyltransferase domain-containing protein</fullName>
    </recommendedName>
</protein>
<dbReference type="CDD" id="cd04301">
    <property type="entry name" value="NAT_SF"/>
    <property type="match status" value="1"/>
</dbReference>
<dbReference type="SUPFAM" id="SSF55729">
    <property type="entry name" value="Acyl-CoA N-acyltransferases (Nat)"/>
    <property type="match status" value="1"/>
</dbReference>
<dbReference type="InterPro" id="IPR016181">
    <property type="entry name" value="Acyl_CoA_acyltransferase"/>
</dbReference>
<evidence type="ECO:0000259" key="1">
    <source>
        <dbReference type="PROSITE" id="PS51186"/>
    </source>
</evidence>
<sequence length="304" mass="32547">MTDSLLRRAQHTLAPLQRRDLDAAIEIARLDPVSHVVPLMHLEAARASGMMPASLWGVRRRSGLHSTLVGALWNGANLCAVLPEDDDDDALLAEVAAAAVTRLTRPAALVGPAQVTLDLWGRVEPWWGPAREVRPRQVSMAIAADPAPVTGIAAGDLALGPVRLSTLDDYDLLLPACVHMFIGEVGYDPLRHGRAGYEERLRYLVRAGRSFVQMGTVAGERQVVFKAEVGALGGGVAQLQGVWVHPDVRGRGLARAGMAAVVSQVRARLAPTVSLYVNDFNPVAIRAYDAVGFGEVGTFATVMF</sequence>
<dbReference type="eggNOG" id="COG3393">
    <property type="taxonomic scope" value="Bacteria"/>
</dbReference>
<dbReference type="PANTHER" id="PTHR43072:SF54">
    <property type="entry name" value="GCN5-RELATED N-ACETYLTRANSFERASE"/>
    <property type="match status" value="1"/>
</dbReference>